<evidence type="ECO:0000313" key="2">
    <source>
        <dbReference type="EMBL" id="KAB1279689.1"/>
    </source>
</evidence>
<gene>
    <name evidence="2" type="ORF">Cadr_000016261</name>
</gene>
<accession>A0A5N4E967</accession>
<dbReference type="FunFam" id="2.30.29.30:FF:000152">
    <property type="entry name" value="ras-specific guanine nucleotide-releasing factor RalGPS1 isoform X1"/>
    <property type="match status" value="1"/>
</dbReference>
<dbReference type="STRING" id="9838.ENSCDRP00005022287"/>
<dbReference type="Proteomes" id="UP000299084">
    <property type="component" value="Unassembled WGS sequence"/>
</dbReference>
<protein>
    <submittedName>
        <fullName evidence="2">Ras-specific guanine nucleotide-releasing factor RalGPS1</fullName>
    </submittedName>
</protein>
<reference evidence="2 3" key="1">
    <citation type="journal article" date="2019" name="Mol. Ecol. Resour.">
        <title>Improving Illumina assemblies with Hi-C and long reads: an example with the North African dromedary.</title>
        <authorList>
            <person name="Elbers J.P."/>
            <person name="Rogers M.F."/>
            <person name="Perelman P.L."/>
            <person name="Proskuryakova A.A."/>
            <person name="Serdyukova N.A."/>
            <person name="Johnson W.E."/>
            <person name="Horin P."/>
            <person name="Corander J."/>
            <person name="Murphy D."/>
            <person name="Burger P.A."/>
        </authorList>
    </citation>
    <scope>NUCLEOTIDE SEQUENCE [LARGE SCALE GENOMIC DNA]</scope>
    <source>
        <strain evidence="2">Drom800</strain>
        <tissue evidence="2">Blood</tissue>
    </source>
</reference>
<dbReference type="Pfam" id="PF00169">
    <property type="entry name" value="PH"/>
    <property type="match status" value="1"/>
</dbReference>
<dbReference type="PROSITE" id="PS50003">
    <property type="entry name" value="PH_DOMAIN"/>
    <property type="match status" value="1"/>
</dbReference>
<keyword evidence="3" id="KW-1185">Reference proteome</keyword>
<dbReference type="EMBL" id="JWIN03000004">
    <property type="protein sequence ID" value="KAB1279689.1"/>
    <property type="molecule type" value="Genomic_DNA"/>
</dbReference>
<dbReference type="Gene3D" id="2.30.29.30">
    <property type="entry name" value="Pleckstrin-homology domain (PH domain)/Phosphotyrosine-binding domain (PTB)"/>
    <property type="match status" value="1"/>
</dbReference>
<comment type="caution">
    <text evidence="2">The sequence shown here is derived from an EMBL/GenBank/DDBJ whole genome shotgun (WGS) entry which is preliminary data.</text>
</comment>
<dbReference type="InterPro" id="IPR001849">
    <property type="entry name" value="PH_domain"/>
</dbReference>
<proteinExistence type="predicted"/>
<dbReference type="AlphaFoldDB" id="A0A5N4E967"/>
<dbReference type="SUPFAM" id="SSF50729">
    <property type="entry name" value="PH domain-like"/>
    <property type="match status" value="1"/>
</dbReference>
<evidence type="ECO:0000259" key="1">
    <source>
        <dbReference type="PROSITE" id="PS50003"/>
    </source>
</evidence>
<dbReference type="InterPro" id="IPR011993">
    <property type="entry name" value="PH-like_dom_sf"/>
</dbReference>
<evidence type="ECO:0000313" key="3">
    <source>
        <dbReference type="Proteomes" id="UP000299084"/>
    </source>
</evidence>
<feature type="domain" description="PH" evidence="1">
    <location>
        <begin position="1"/>
        <end position="110"/>
    </location>
</feature>
<sequence>MEGPLRRKTLLKEGRKPALSSWTRYWVILSGSTLLYYGAKSLRGTDRKHYKSTPGKKVSIVGWMVQLPDDPEHPDIFQLNNPDKGNVYKFQTGSRFHAILWHKHLDDACKSNRPQYASIPFIVFLPPPKPKKYVF</sequence>
<dbReference type="SMART" id="SM00233">
    <property type="entry name" value="PH"/>
    <property type="match status" value="1"/>
</dbReference>
<organism evidence="2 3">
    <name type="scientific">Camelus dromedarius</name>
    <name type="common">Dromedary</name>
    <name type="synonym">Arabian camel</name>
    <dbReference type="NCBI Taxonomy" id="9838"/>
    <lineage>
        <taxon>Eukaryota</taxon>
        <taxon>Metazoa</taxon>
        <taxon>Chordata</taxon>
        <taxon>Craniata</taxon>
        <taxon>Vertebrata</taxon>
        <taxon>Euteleostomi</taxon>
        <taxon>Mammalia</taxon>
        <taxon>Eutheria</taxon>
        <taxon>Laurasiatheria</taxon>
        <taxon>Artiodactyla</taxon>
        <taxon>Tylopoda</taxon>
        <taxon>Camelidae</taxon>
        <taxon>Camelus</taxon>
    </lineage>
</organism>
<name>A0A5N4E967_CAMDR</name>
<dbReference type="CDD" id="cd13310">
    <property type="entry name" value="PH_RalGPS1_2"/>
    <property type="match status" value="1"/>
</dbReference>